<dbReference type="RefSeq" id="WP_093392042.1">
    <property type="nucleotide sequence ID" value="NZ_LT629736.1"/>
</dbReference>
<evidence type="ECO:0000313" key="2">
    <source>
        <dbReference type="EMBL" id="SDS10627.1"/>
    </source>
</evidence>
<evidence type="ECO:0000259" key="1">
    <source>
        <dbReference type="Pfam" id="PF00561"/>
    </source>
</evidence>
<dbReference type="STRING" id="487184.SAMN05216421_0917"/>
<dbReference type="PRINTS" id="PR00111">
    <property type="entry name" value="ABHYDROLASE"/>
</dbReference>
<dbReference type="EMBL" id="LT629736">
    <property type="protein sequence ID" value="SDS10627.1"/>
    <property type="molecule type" value="Genomic_DNA"/>
</dbReference>
<dbReference type="OrthoDB" id="5853561at2"/>
<feature type="domain" description="AB hydrolase-1" evidence="1">
    <location>
        <begin position="56"/>
        <end position="296"/>
    </location>
</feature>
<sequence>MKIIGILAVIVLLVLAGLWLFTLFTAKRVEAGLPPEGRFVEVMGARLHVIEAGKGPTILLIHGLGGVARNFNYQVLGELATQFRVVAVDRPGSGYSSRHRRSSARLDVQADVMAGLIQALDLRRPLIVGHSLGGAVALATALRHPTQVSGLALVAPLTHLPQGVSKAFAGLTVRQSWLRRLIAWTLATPMTILNRDKVMNIVFGPEAAPEDFGVRGGGFLGLRPSQFIASSRDLNALEDVLPMMQQRYPTLQLPISILYGRQDRILDPAEQGQALKDIVPQAELTLVDGGHMLPITQPEVTTEFIRSSHDKVAAAPH</sequence>
<evidence type="ECO:0000313" key="3">
    <source>
        <dbReference type="Proteomes" id="UP000243207"/>
    </source>
</evidence>
<reference evidence="3" key="1">
    <citation type="submission" date="2016-10" db="EMBL/GenBank/DDBJ databases">
        <authorList>
            <person name="Varghese N."/>
            <person name="Submissions S."/>
        </authorList>
    </citation>
    <scope>NUCLEOTIDE SEQUENCE [LARGE SCALE GENOMIC DNA]</scope>
    <source>
        <strain evidence="3">NRRL B-51270</strain>
    </source>
</reference>
<dbReference type="InterPro" id="IPR000639">
    <property type="entry name" value="Epox_hydrolase-like"/>
</dbReference>
<dbReference type="AlphaFoldDB" id="A0A1H1PHR5"/>
<protein>
    <submittedName>
        <fullName evidence="2">Pimeloyl-ACP methyl ester carboxylesterase</fullName>
    </submittedName>
</protein>
<dbReference type="InterPro" id="IPR029058">
    <property type="entry name" value="AB_hydrolase_fold"/>
</dbReference>
<dbReference type="SUPFAM" id="SSF53474">
    <property type="entry name" value="alpha/beta-Hydrolases"/>
    <property type="match status" value="1"/>
</dbReference>
<dbReference type="GO" id="GO:0003824">
    <property type="term" value="F:catalytic activity"/>
    <property type="evidence" value="ECO:0007669"/>
    <property type="project" value="InterPro"/>
</dbReference>
<dbReference type="InterPro" id="IPR000073">
    <property type="entry name" value="AB_hydrolase_1"/>
</dbReference>
<dbReference type="PRINTS" id="PR00412">
    <property type="entry name" value="EPOXHYDRLASE"/>
</dbReference>
<proteinExistence type="predicted"/>
<dbReference type="Pfam" id="PF00561">
    <property type="entry name" value="Abhydrolase_1"/>
    <property type="match status" value="1"/>
</dbReference>
<keyword evidence="3" id="KW-1185">Reference proteome</keyword>
<dbReference type="PANTHER" id="PTHR43798">
    <property type="entry name" value="MONOACYLGLYCEROL LIPASE"/>
    <property type="match status" value="1"/>
</dbReference>
<gene>
    <name evidence="2" type="ORF">SAMN05216421_0917</name>
</gene>
<name>A0A1H1PHR5_9GAMM</name>
<dbReference type="Proteomes" id="UP000243207">
    <property type="component" value="Chromosome I"/>
</dbReference>
<dbReference type="Gene3D" id="3.40.50.1820">
    <property type="entry name" value="alpha/beta hydrolase"/>
    <property type="match status" value="1"/>
</dbReference>
<accession>A0A1H1PHR5</accession>
<dbReference type="InterPro" id="IPR050266">
    <property type="entry name" value="AB_hydrolase_sf"/>
</dbReference>
<organism evidence="2 3">
    <name type="scientific">Halopseudomonas xinjiangensis</name>
    <dbReference type="NCBI Taxonomy" id="487184"/>
    <lineage>
        <taxon>Bacteria</taxon>
        <taxon>Pseudomonadati</taxon>
        <taxon>Pseudomonadota</taxon>
        <taxon>Gammaproteobacteria</taxon>
        <taxon>Pseudomonadales</taxon>
        <taxon>Pseudomonadaceae</taxon>
        <taxon>Halopseudomonas</taxon>
    </lineage>
</organism>